<keyword evidence="7" id="KW-1185">Reference proteome</keyword>
<protein>
    <submittedName>
        <fullName evidence="6">LysR family transcriptional regulator</fullName>
    </submittedName>
</protein>
<evidence type="ECO:0000259" key="5">
    <source>
        <dbReference type="PROSITE" id="PS50931"/>
    </source>
</evidence>
<comment type="similarity">
    <text evidence="1">Belongs to the LysR transcriptional regulatory family.</text>
</comment>
<organism evidence="6 7">
    <name type="scientific">Streptomyces yatensis</name>
    <dbReference type="NCBI Taxonomy" id="155177"/>
    <lineage>
        <taxon>Bacteria</taxon>
        <taxon>Bacillati</taxon>
        <taxon>Actinomycetota</taxon>
        <taxon>Actinomycetes</taxon>
        <taxon>Kitasatosporales</taxon>
        <taxon>Streptomycetaceae</taxon>
        <taxon>Streptomyces</taxon>
        <taxon>Streptomyces violaceusniger group</taxon>
    </lineage>
</organism>
<keyword evidence="2" id="KW-0805">Transcription regulation</keyword>
<dbReference type="PRINTS" id="PR00039">
    <property type="entry name" value="HTHLYSR"/>
</dbReference>
<evidence type="ECO:0000313" key="7">
    <source>
        <dbReference type="Proteomes" id="UP001499947"/>
    </source>
</evidence>
<keyword evidence="4" id="KW-0804">Transcription</keyword>
<evidence type="ECO:0000256" key="2">
    <source>
        <dbReference type="ARBA" id="ARBA00023015"/>
    </source>
</evidence>
<feature type="domain" description="HTH lysR-type" evidence="5">
    <location>
        <begin position="8"/>
        <end position="63"/>
    </location>
</feature>
<dbReference type="PROSITE" id="PS50931">
    <property type="entry name" value="HTH_LYSR"/>
    <property type="match status" value="1"/>
</dbReference>
<evidence type="ECO:0000256" key="1">
    <source>
        <dbReference type="ARBA" id="ARBA00009437"/>
    </source>
</evidence>
<dbReference type="PANTHER" id="PTHR30346">
    <property type="entry name" value="TRANSCRIPTIONAL DUAL REGULATOR HCAR-RELATED"/>
    <property type="match status" value="1"/>
</dbReference>
<dbReference type="EMBL" id="BAAALR010000047">
    <property type="protein sequence ID" value="GAA1697343.1"/>
    <property type="molecule type" value="Genomic_DNA"/>
</dbReference>
<dbReference type="CDD" id="cd08423">
    <property type="entry name" value="PBP2_LTTR_like_6"/>
    <property type="match status" value="1"/>
</dbReference>
<sequence>MMFMAEWIEPRHLVTLEAVVRLGSFAAAAEEVGYTQSAVSQQIAELERRAGLRVIERRPVRPTAAGRVLLEAQGSVRTAMTRAAAELAALDAGLAGAVRLSAFVSAAGSIVPPALARFRATHPRVDVTLNQHETQAGYQGLLRGDLDLAVTFDYDRYPQPEPPGVHRTLIGRDPVLVALPTRHPLAQRPSLSLAELADEAWIGTPVTGAQLDLLAELARSTGFTSRLAFEGDDFRTVLGLVAHGLGIALLPALALTGPVNGIVARPITEEPLVRFLYSCRVDTSRVPTIVARLETCLAATAGDLPASG</sequence>
<accession>A0ABP4U4N0</accession>
<gene>
    <name evidence="6" type="ORF">GCM10009680_41870</name>
</gene>
<dbReference type="Proteomes" id="UP001499947">
    <property type="component" value="Unassembled WGS sequence"/>
</dbReference>
<dbReference type="SUPFAM" id="SSF53850">
    <property type="entry name" value="Periplasmic binding protein-like II"/>
    <property type="match status" value="1"/>
</dbReference>
<comment type="caution">
    <text evidence="6">The sequence shown here is derived from an EMBL/GenBank/DDBJ whole genome shotgun (WGS) entry which is preliminary data.</text>
</comment>
<reference evidence="7" key="1">
    <citation type="journal article" date="2019" name="Int. J. Syst. Evol. Microbiol.">
        <title>The Global Catalogue of Microorganisms (GCM) 10K type strain sequencing project: providing services to taxonomists for standard genome sequencing and annotation.</title>
        <authorList>
            <consortium name="The Broad Institute Genomics Platform"/>
            <consortium name="The Broad Institute Genome Sequencing Center for Infectious Disease"/>
            <person name="Wu L."/>
            <person name="Ma J."/>
        </authorList>
    </citation>
    <scope>NUCLEOTIDE SEQUENCE [LARGE SCALE GENOMIC DNA]</scope>
    <source>
        <strain evidence="7">JCM 13244</strain>
    </source>
</reference>
<dbReference type="InterPro" id="IPR036388">
    <property type="entry name" value="WH-like_DNA-bd_sf"/>
</dbReference>
<evidence type="ECO:0000313" key="6">
    <source>
        <dbReference type="EMBL" id="GAA1697343.1"/>
    </source>
</evidence>
<dbReference type="InterPro" id="IPR005119">
    <property type="entry name" value="LysR_subst-bd"/>
</dbReference>
<dbReference type="Gene3D" id="1.10.10.10">
    <property type="entry name" value="Winged helix-like DNA-binding domain superfamily/Winged helix DNA-binding domain"/>
    <property type="match status" value="1"/>
</dbReference>
<dbReference type="Gene3D" id="3.40.190.10">
    <property type="entry name" value="Periplasmic binding protein-like II"/>
    <property type="match status" value="2"/>
</dbReference>
<dbReference type="InterPro" id="IPR036390">
    <property type="entry name" value="WH_DNA-bd_sf"/>
</dbReference>
<dbReference type="InterPro" id="IPR000847">
    <property type="entry name" value="LysR_HTH_N"/>
</dbReference>
<dbReference type="Pfam" id="PF00126">
    <property type="entry name" value="HTH_1"/>
    <property type="match status" value="1"/>
</dbReference>
<keyword evidence="3" id="KW-0238">DNA-binding</keyword>
<name>A0ABP4U4N0_9ACTN</name>
<dbReference type="Pfam" id="PF03466">
    <property type="entry name" value="LysR_substrate"/>
    <property type="match status" value="1"/>
</dbReference>
<evidence type="ECO:0000256" key="4">
    <source>
        <dbReference type="ARBA" id="ARBA00023163"/>
    </source>
</evidence>
<dbReference type="PANTHER" id="PTHR30346:SF29">
    <property type="entry name" value="LYSR SUBSTRATE-BINDING"/>
    <property type="match status" value="1"/>
</dbReference>
<dbReference type="SUPFAM" id="SSF46785">
    <property type="entry name" value="Winged helix' DNA-binding domain"/>
    <property type="match status" value="1"/>
</dbReference>
<proteinExistence type="inferred from homology"/>
<evidence type="ECO:0000256" key="3">
    <source>
        <dbReference type="ARBA" id="ARBA00023125"/>
    </source>
</evidence>